<dbReference type="SMART" id="SM00042">
    <property type="entry name" value="CUB"/>
    <property type="match status" value="1"/>
</dbReference>
<dbReference type="PROSITE" id="PS00010">
    <property type="entry name" value="ASX_HYDROXYL"/>
    <property type="match status" value="1"/>
</dbReference>
<feature type="signal peptide" evidence="10">
    <location>
        <begin position="1"/>
        <end position="24"/>
    </location>
</feature>
<evidence type="ECO:0000256" key="8">
    <source>
        <dbReference type="SAM" id="MobiDB-lite"/>
    </source>
</evidence>
<accession>A0A668S341</accession>
<keyword evidence="9" id="KW-0812">Transmembrane</keyword>
<dbReference type="GO" id="GO:0030855">
    <property type="term" value="P:epithelial cell differentiation"/>
    <property type="evidence" value="ECO:0007669"/>
    <property type="project" value="UniProtKB-ARBA"/>
</dbReference>
<dbReference type="FunFam" id="2.10.25.10:FF:000038">
    <property type="entry name" value="Fibrillin 2"/>
    <property type="match status" value="1"/>
</dbReference>
<proteinExistence type="predicted"/>
<evidence type="ECO:0000256" key="2">
    <source>
        <dbReference type="ARBA" id="ARBA00022729"/>
    </source>
</evidence>
<feature type="region of interest" description="Disordered" evidence="8">
    <location>
        <begin position="174"/>
        <end position="200"/>
    </location>
</feature>
<gene>
    <name evidence="13" type="primary">zgc:66455</name>
</gene>
<dbReference type="InterPro" id="IPR001881">
    <property type="entry name" value="EGF-like_Ca-bd_dom"/>
</dbReference>
<evidence type="ECO:0000256" key="7">
    <source>
        <dbReference type="PROSITE-ProRule" id="PRU00076"/>
    </source>
</evidence>
<evidence type="ECO:0000259" key="12">
    <source>
        <dbReference type="PROSITE" id="PS50026"/>
    </source>
</evidence>
<feature type="domain" description="CUB" evidence="11">
    <location>
        <begin position="50"/>
        <end position="162"/>
    </location>
</feature>
<keyword evidence="3" id="KW-0677">Repeat</keyword>
<keyword evidence="9" id="KW-0472">Membrane</keyword>
<dbReference type="PROSITE" id="PS01187">
    <property type="entry name" value="EGF_CA"/>
    <property type="match status" value="1"/>
</dbReference>
<evidence type="ECO:0000256" key="4">
    <source>
        <dbReference type="ARBA" id="ARBA00022837"/>
    </source>
</evidence>
<evidence type="ECO:0000256" key="6">
    <source>
        <dbReference type="ARBA" id="ARBA00023180"/>
    </source>
</evidence>
<name>A0A668S341_OREAU</name>
<keyword evidence="9" id="KW-1133">Transmembrane helix</keyword>
<dbReference type="InterPro" id="IPR018097">
    <property type="entry name" value="EGF_Ca-bd_CS"/>
</dbReference>
<dbReference type="SUPFAM" id="SSF49854">
    <property type="entry name" value="Spermadhesin, CUB domain"/>
    <property type="match status" value="1"/>
</dbReference>
<dbReference type="InterPro" id="IPR000742">
    <property type="entry name" value="EGF"/>
</dbReference>
<evidence type="ECO:0000259" key="11">
    <source>
        <dbReference type="PROSITE" id="PS01180"/>
    </source>
</evidence>
<comment type="caution">
    <text evidence="7">Lacks conserved residue(s) required for the propagation of feature annotation.</text>
</comment>
<reference evidence="13" key="1">
    <citation type="submission" date="2025-08" db="UniProtKB">
        <authorList>
            <consortium name="Ensembl"/>
        </authorList>
    </citation>
    <scope>IDENTIFICATION</scope>
</reference>
<keyword evidence="5" id="KW-1015">Disulfide bond</keyword>
<dbReference type="Gene3D" id="2.60.120.290">
    <property type="entry name" value="Spermadhesin, CUB domain"/>
    <property type="match status" value="1"/>
</dbReference>
<reference evidence="13" key="2">
    <citation type="submission" date="2025-09" db="UniProtKB">
        <authorList>
            <consortium name="Ensembl"/>
        </authorList>
    </citation>
    <scope>IDENTIFICATION</scope>
</reference>
<sequence>MKQTAIINFKCVLLIFLLTFDCNAQVNEEDTEQPPDDSGAENTFFALRSCHRLLYSDSGEFFSPDYLCSNPPLWCNWTIQVDPSKRIHLYLEDLTPDDICNLKQDQIHIDEPVGDLAGHKVLQKCWQEAKYTTSSNILYVVLLIGGWPNPLYRGFYGRYQAFGSPVIFNPGEGFTETSNESETSPGLMDLSESGPGTKREQMGYGYDEEQLAMMTELPTEPKMPADTNTWVDKNNPPSLSGNYTTMPTESVSTQRTFRSGRGITHTRLEVTTDTTTAKQMNEEESTVAEDETTTLSWTVKENITEVNQTSVQLPSPSDRQEIQHTDQTHPQPNMVEPLSDHRWNSNMKNDSNIQHFPGDHLFEVAIEINFSQDLVESWDNLARSLLLSVKALISKQLEALHEQLSVSSKRIKRLHAGVLYILWLQVRQGPRGMHVHRAIHSALQGLIATGINFKGNLRKAIIMSVSTADVNECGTQLVQCDINADCVNQFGSYSCHCRAGFQDESRLGSGGTICVDMKAAGCSSNLSTETKGVYVLFFLLSSLILALLVVAGMLYHRHHWGKFLVRCHSNSSLSPSDPNNNHQPEENYSNPADSDPPPPSPPAWGTRECWGHVKEQRPVVDLQLLRFNLLHPPDSYMDQQEGVNSQ</sequence>
<keyword evidence="14" id="KW-1185">Reference proteome</keyword>
<organism evidence="13 14">
    <name type="scientific">Oreochromis aureus</name>
    <name type="common">Israeli tilapia</name>
    <name type="synonym">Chromis aureus</name>
    <dbReference type="NCBI Taxonomy" id="47969"/>
    <lineage>
        <taxon>Eukaryota</taxon>
        <taxon>Metazoa</taxon>
        <taxon>Chordata</taxon>
        <taxon>Craniata</taxon>
        <taxon>Vertebrata</taxon>
        <taxon>Euteleostomi</taxon>
        <taxon>Actinopterygii</taxon>
        <taxon>Neopterygii</taxon>
        <taxon>Teleostei</taxon>
        <taxon>Neoteleostei</taxon>
        <taxon>Acanthomorphata</taxon>
        <taxon>Ovalentaria</taxon>
        <taxon>Cichlomorphae</taxon>
        <taxon>Cichliformes</taxon>
        <taxon>Cichlidae</taxon>
        <taxon>African cichlids</taxon>
        <taxon>Pseudocrenilabrinae</taxon>
        <taxon>Oreochromini</taxon>
        <taxon>Oreochromis</taxon>
    </lineage>
</organism>
<keyword evidence="2 10" id="KW-0732">Signal</keyword>
<feature type="compositionally biased region" description="Basic and acidic residues" evidence="8">
    <location>
        <begin position="318"/>
        <end position="327"/>
    </location>
</feature>
<evidence type="ECO:0000256" key="1">
    <source>
        <dbReference type="ARBA" id="ARBA00022536"/>
    </source>
</evidence>
<dbReference type="CDD" id="cd00054">
    <property type="entry name" value="EGF_CA"/>
    <property type="match status" value="1"/>
</dbReference>
<evidence type="ECO:0000256" key="10">
    <source>
        <dbReference type="SAM" id="SignalP"/>
    </source>
</evidence>
<dbReference type="SUPFAM" id="SSF57196">
    <property type="entry name" value="EGF/Laminin"/>
    <property type="match status" value="1"/>
</dbReference>
<protein>
    <recommendedName>
        <fullName evidence="15">EGF-like domain-containing protein</fullName>
    </recommendedName>
</protein>
<dbReference type="RefSeq" id="XP_031591563.1">
    <property type="nucleotide sequence ID" value="XM_031735703.2"/>
</dbReference>
<evidence type="ECO:0000313" key="13">
    <source>
        <dbReference type="Ensembl" id="ENSOABP00000005969.2"/>
    </source>
</evidence>
<evidence type="ECO:0000256" key="9">
    <source>
        <dbReference type="SAM" id="Phobius"/>
    </source>
</evidence>
<evidence type="ECO:0000256" key="3">
    <source>
        <dbReference type="ARBA" id="ARBA00022737"/>
    </source>
</evidence>
<feature type="chain" id="PRO_5044239582" description="EGF-like domain-containing protein" evidence="10">
    <location>
        <begin position="25"/>
        <end position="646"/>
    </location>
</feature>
<dbReference type="Gene3D" id="2.10.25.10">
    <property type="entry name" value="Laminin"/>
    <property type="match status" value="1"/>
</dbReference>
<dbReference type="GO" id="GO:0005509">
    <property type="term" value="F:calcium ion binding"/>
    <property type="evidence" value="ECO:0007669"/>
    <property type="project" value="InterPro"/>
</dbReference>
<dbReference type="SMART" id="SM00179">
    <property type="entry name" value="EGF_CA"/>
    <property type="match status" value="1"/>
</dbReference>
<keyword evidence="6" id="KW-0325">Glycoprotein</keyword>
<dbReference type="Pfam" id="PF07645">
    <property type="entry name" value="EGF_CA"/>
    <property type="match status" value="1"/>
</dbReference>
<keyword evidence="4" id="KW-0106">Calcium</keyword>
<dbReference type="InterPro" id="IPR000859">
    <property type="entry name" value="CUB_dom"/>
</dbReference>
<dbReference type="KEGG" id="oau:116317050"/>
<dbReference type="InterPro" id="IPR049883">
    <property type="entry name" value="NOTCH1_EGF-like"/>
</dbReference>
<dbReference type="PANTHER" id="PTHR24039:SF28">
    <property type="entry name" value="EGF-LIKE DOMAIN-CONTAINING PROTEIN"/>
    <property type="match status" value="1"/>
</dbReference>
<evidence type="ECO:0000256" key="5">
    <source>
        <dbReference type="ARBA" id="ARBA00023157"/>
    </source>
</evidence>
<dbReference type="Ensembl" id="ENSOABT00000006182.2">
    <property type="protein sequence ID" value="ENSOABP00000005969.2"/>
    <property type="gene ID" value="ENSOABG00000003350.2"/>
</dbReference>
<feature type="transmembrane region" description="Helical" evidence="9">
    <location>
        <begin position="532"/>
        <end position="555"/>
    </location>
</feature>
<evidence type="ECO:0008006" key="15">
    <source>
        <dbReference type="Google" id="ProtNLM"/>
    </source>
</evidence>
<dbReference type="PROSITE" id="PS50026">
    <property type="entry name" value="EGF_3"/>
    <property type="match status" value="1"/>
</dbReference>
<dbReference type="PROSITE" id="PS01180">
    <property type="entry name" value="CUB"/>
    <property type="match status" value="1"/>
</dbReference>
<dbReference type="Proteomes" id="UP000472276">
    <property type="component" value="Unassembled WGS sequence"/>
</dbReference>
<feature type="region of interest" description="Disordered" evidence="8">
    <location>
        <begin position="273"/>
        <end position="292"/>
    </location>
</feature>
<dbReference type="SMART" id="SM00181">
    <property type="entry name" value="EGF"/>
    <property type="match status" value="1"/>
</dbReference>
<dbReference type="InterPro" id="IPR035914">
    <property type="entry name" value="Sperma_CUB_dom_sf"/>
</dbReference>
<feature type="compositionally biased region" description="Acidic residues" evidence="8">
    <location>
        <begin position="282"/>
        <end position="292"/>
    </location>
</feature>
<evidence type="ECO:0000313" key="14">
    <source>
        <dbReference type="Proteomes" id="UP000472276"/>
    </source>
</evidence>
<feature type="region of interest" description="Disordered" evidence="8">
    <location>
        <begin position="309"/>
        <end position="334"/>
    </location>
</feature>
<keyword evidence="1 7" id="KW-0245">EGF-like domain</keyword>
<dbReference type="AlphaFoldDB" id="A0A668S341"/>
<dbReference type="InterPro" id="IPR000152">
    <property type="entry name" value="EGF-type_Asp/Asn_hydroxyl_site"/>
</dbReference>
<dbReference type="PANTHER" id="PTHR24039">
    <property type="entry name" value="FIBRILLIN-RELATED"/>
    <property type="match status" value="1"/>
</dbReference>
<feature type="region of interest" description="Disordered" evidence="8">
    <location>
        <begin position="574"/>
        <end position="608"/>
    </location>
</feature>
<feature type="compositionally biased region" description="Polar residues" evidence="8">
    <location>
        <begin position="175"/>
        <end position="184"/>
    </location>
</feature>
<feature type="domain" description="EGF-like" evidence="12">
    <location>
        <begin position="469"/>
        <end position="504"/>
    </location>
</feature>
<dbReference type="GeneID" id="116317050"/>
<dbReference type="CDD" id="cd00041">
    <property type="entry name" value="CUB"/>
    <property type="match status" value="1"/>
</dbReference>